<evidence type="ECO:0000313" key="2">
    <source>
        <dbReference type="EMBL" id="MEZ8724628.1"/>
    </source>
</evidence>
<proteinExistence type="predicted"/>
<reference evidence="2 3" key="1">
    <citation type="journal article" date="2024" name="ISME J.">
        <title>Tailless and filamentous prophages are predominant in marine Vibrio.</title>
        <authorList>
            <person name="Steensen K."/>
            <person name="Seneca J."/>
            <person name="Bartlau N."/>
            <person name="Yu X.A."/>
            <person name="Hussain F.A."/>
            <person name="Polz M.F."/>
        </authorList>
    </citation>
    <scope>NUCLEOTIDE SEQUENCE [LARGE SCALE GENOMIC DNA]</scope>
    <source>
        <strain evidence="2 3">10N.239.312.F12</strain>
    </source>
</reference>
<keyword evidence="1" id="KW-0472">Membrane</keyword>
<evidence type="ECO:0000256" key="1">
    <source>
        <dbReference type="SAM" id="Phobius"/>
    </source>
</evidence>
<dbReference type="Proteomes" id="UP001570071">
    <property type="component" value="Unassembled WGS sequence"/>
</dbReference>
<protein>
    <recommendedName>
        <fullName evidence="4">LPXTG cell wall anchor domain-containing protein</fullName>
    </recommendedName>
</protein>
<organism evidence="2 3">
    <name type="scientific">Vibrio pomeroyi</name>
    <dbReference type="NCBI Taxonomy" id="198832"/>
    <lineage>
        <taxon>Bacteria</taxon>
        <taxon>Pseudomonadati</taxon>
        <taxon>Pseudomonadota</taxon>
        <taxon>Gammaproteobacteria</taxon>
        <taxon>Vibrionales</taxon>
        <taxon>Vibrionaceae</taxon>
        <taxon>Vibrio</taxon>
    </lineage>
</organism>
<evidence type="ECO:0000313" key="3">
    <source>
        <dbReference type="Proteomes" id="UP001570071"/>
    </source>
</evidence>
<feature type="transmembrane region" description="Helical" evidence="1">
    <location>
        <begin position="67"/>
        <end position="85"/>
    </location>
</feature>
<accession>A0ABV4N5I9</accession>
<dbReference type="RefSeq" id="WP_372127034.1">
    <property type="nucleotide sequence ID" value="NZ_JBFSSG010000156.1"/>
</dbReference>
<comment type="caution">
    <text evidence="2">The sequence shown here is derived from an EMBL/GenBank/DDBJ whole genome shotgun (WGS) entry which is preliminary data.</text>
</comment>
<dbReference type="EMBL" id="JBFSSG010000156">
    <property type="protein sequence ID" value="MEZ8724628.1"/>
    <property type="molecule type" value="Genomic_DNA"/>
</dbReference>
<evidence type="ECO:0008006" key="4">
    <source>
        <dbReference type="Google" id="ProtNLM"/>
    </source>
</evidence>
<keyword evidence="1" id="KW-1133">Transmembrane helix</keyword>
<keyword evidence="1" id="KW-0812">Transmembrane</keyword>
<sequence>MSAKNIIGIALCVIGVIIAVLGGVSLSDVLETEKAMQGVGALFGNSGGDLMNALGTDSSIAAAKNRTYVFIGAGIAMIIGGALLAKKKQIKKMA</sequence>
<name>A0ABV4N5I9_9VIBR</name>
<feature type="transmembrane region" description="Helical" evidence="1">
    <location>
        <begin position="7"/>
        <end position="26"/>
    </location>
</feature>
<gene>
    <name evidence="2" type="ORF">AB6D66_26620</name>
</gene>
<keyword evidence="3" id="KW-1185">Reference proteome</keyword>